<feature type="non-terminal residue" evidence="7">
    <location>
        <position position="1"/>
    </location>
</feature>
<evidence type="ECO:0000256" key="6">
    <source>
        <dbReference type="SAM" id="Phobius"/>
    </source>
</evidence>
<feature type="transmembrane region" description="Helical" evidence="6">
    <location>
        <begin position="208"/>
        <end position="229"/>
    </location>
</feature>
<dbReference type="InterPro" id="IPR002549">
    <property type="entry name" value="AI-2E-like"/>
</dbReference>
<accession>A0A383DSN2</accession>
<dbReference type="AlphaFoldDB" id="A0A383DSN2"/>
<keyword evidence="5 6" id="KW-0472">Membrane</keyword>
<name>A0A383DSN2_9ZZZZ</name>
<evidence type="ECO:0000256" key="2">
    <source>
        <dbReference type="ARBA" id="ARBA00009773"/>
    </source>
</evidence>
<evidence type="ECO:0000256" key="4">
    <source>
        <dbReference type="ARBA" id="ARBA00022989"/>
    </source>
</evidence>
<evidence type="ECO:0000313" key="7">
    <source>
        <dbReference type="EMBL" id="SVE47536.1"/>
    </source>
</evidence>
<feature type="non-terminal residue" evidence="7">
    <location>
        <position position="234"/>
    </location>
</feature>
<protein>
    <recommendedName>
        <fullName evidence="8">AI-2E family transporter</fullName>
    </recommendedName>
</protein>
<feature type="transmembrane region" description="Helical" evidence="6">
    <location>
        <begin position="57"/>
        <end position="77"/>
    </location>
</feature>
<dbReference type="EMBL" id="UINC01219868">
    <property type="protein sequence ID" value="SVE47536.1"/>
    <property type="molecule type" value="Genomic_DNA"/>
</dbReference>
<organism evidence="7">
    <name type="scientific">marine metagenome</name>
    <dbReference type="NCBI Taxonomy" id="408172"/>
    <lineage>
        <taxon>unclassified sequences</taxon>
        <taxon>metagenomes</taxon>
        <taxon>ecological metagenomes</taxon>
    </lineage>
</organism>
<feature type="transmembrane region" description="Helical" evidence="6">
    <location>
        <begin position="121"/>
        <end position="141"/>
    </location>
</feature>
<comment type="subcellular location">
    <subcellularLocation>
        <location evidence="1">Membrane</location>
        <topology evidence="1">Multi-pass membrane protein</topology>
    </subcellularLocation>
</comment>
<feature type="transmembrane region" description="Helical" evidence="6">
    <location>
        <begin position="147"/>
        <end position="165"/>
    </location>
</feature>
<keyword evidence="4 6" id="KW-1133">Transmembrane helix</keyword>
<reference evidence="7" key="1">
    <citation type="submission" date="2018-05" db="EMBL/GenBank/DDBJ databases">
        <authorList>
            <person name="Lanie J.A."/>
            <person name="Ng W.-L."/>
            <person name="Kazmierczak K.M."/>
            <person name="Andrzejewski T.M."/>
            <person name="Davidsen T.M."/>
            <person name="Wayne K.J."/>
            <person name="Tettelin H."/>
            <person name="Glass J.I."/>
            <person name="Rusch D."/>
            <person name="Podicherti R."/>
            <person name="Tsui H.-C.T."/>
            <person name="Winkler M.E."/>
        </authorList>
    </citation>
    <scope>NUCLEOTIDE SEQUENCE</scope>
</reference>
<keyword evidence="3 6" id="KW-0812">Transmembrane</keyword>
<evidence type="ECO:0000256" key="5">
    <source>
        <dbReference type="ARBA" id="ARBA00023136"/>
    </source>
</evidence>
<evidence type="ECO:0000256" key="1">
    <source>
        <dbReference type="ARBA" id="ARBA00004141"/>
    </source>
</evidence>
<evidence type="ECO:0008006" key="8">
    <source>
        <dbReference type="Google" id="ProtNLM"/>
    </source>
</evidence>
<sequence length="234" mass="25771">EQILFWSLATASFLLLLILFQGILLPFIVGLAVAYFLDPFVDYFERLGLPRAIGASMVLGGAGLIVIALVLLVFPLLKAQFSSMAEGLTFVILDLQRGYPKVLDNLREIVDEQVVMEGKRALLGASSTLINWFLSLLGGAWRSGAGLLNILGLVVMTPLVAWYLLRDWDRLVTRIDSWLPREHRSIIREQASLINDALASFVRGQATVCLIMAVIYAVLLELVGLNYGLVVGLI</sequence>
<comment type="similarity">
    <text evidence="2">Belongs to the autoinducer-2 exporter (AI-2E) (TC 2.A.86) family.</text>
</comment>
<gene>
    <name evidence="7" type="ORF">METZ01_LOCUS500390</name>
</gene>
<feature type="transmembrane region" description="Helical" evidence="6">
    <location>
        <begin position="12"/>
        <end position="37"/>
    </location>
</feature>
<evidence type="ECO:0000256" key="3">
    <source>
        <dbReference type="ARBA" id="ARBA00022692"/>
    </source>
</evidence>
<dbReference type="Pfam" id="PF01594">
    <property type="entry name" value="AI-2E_transport"/>
    <property type="match status" value="1"/>
</dbReference>
<dbReference type="GO" id="GO:0016020">
    <property type="term" value="C:membrane"/>
    <property type="evidence" value="ECO:0007669"/>
    <property type="project" value="UniProtKB-SubCell"/>
</dbReference>
<proteinExistence type="inferred from homology"/>